<name>A0A9W6JRP4_9HYPH</name>
<feature type="chain" id="PRO_5040983373" evidence="8">
    <location>
        <begin position="23"/>
        <end position="321"/>
    </location>
</feature>
<dbReference type="Proteomes" id="UP001143330">
    <property type="component" value="Unassembled WGS sequence"/>
</dbReference>
<protein>
    <submittedName>
        <fullName evidence="9">Metal ABC transporter substrate-binding protein</fullName>
    </submittedName>
</protein>
<feature type="signal peptide" evidence="8">
    <location>
        <begin position="1"/>
        <end position="22"/>
    </location>
</feature>
<evidence type="ECO:0000256" key="2">
    <source>
        <dbReference type="ARBA" id="ARBA00011028"/>
    </source>
</evidence>
<dbReference type="Pfam" id="PF01297">
    <property type="entry name" value="ZnuA"/>
    <property type="match status" value="1"/>
</dbReference>
<keyword evidence="3 6" id="KW-0813">Transport</keyword>
<dbReference type="GO" id="GO:0007155">
    <property type="term" value="P:cell adhesion"/>
    <property type="evidence" value="ECO:0007669"/>
    <property type="project" value="InterPro"/>
</dbReference>
<dbReference type="PRINTS" id="PR00691">
    <property type="entry name" value="ADHESINB"/>
</dbReference>
<dbReference type="RefSeq" id="WP_213362430.1">
    <property type="nucleotide sequence ID" value="NZ_BSFM01000001.1"/>
</dbReference>
<proteinExistence type="inferred from homology"/>
<keyword evidence="10" id="KW-1185">Reference proteome</keyword>
<comment type="similarity">
    <text evidence="2 6">Belongs to the bacterial solute-binding protein 9 family.</text>
</comment>
<accession>A0A9W6JRP4</accession>
<dbReference type="AlphaFoldDB" id="A0A9W6JRP4"/>
<evidence type="ECO:0000313" key="10">
    <source>
        <dbReference type="Proteomes" id="UP001143330"/>
    </source>
</evidence>
<dbReference type="Gene3D" id="3.40.50.1980">
    <property type="entry name" value="Nitrogenase molybdenum iron protein domain"/>
    <property type="match status" value="2"/>
</dbReference>
<dbReference type="GO" id="GO:0030313">
    <property type="term" value="C:cell envelope"/>
    <property type="evidence" value="ECO:0007669"/>
    <property type="project" value="UniProtKB-SubCell"/>
</dbReference>
<dbReference type="InterPro" id="IPR050492">
    <property type="entry name" value="Bact_metal-bind_prot9"/>
</dbReference>
<evidence type="ECO:0000256" key="7">
    <source>
        <dbReference type="SAM" id="MobiDB-lite"/>
    </source>
</evidence>
<sequence>MKLSRIAAAGALLMALAAVPIAAPAAAQSTPGGAETRLPVVASFSILGDLVKNVGGDRVAVSTLVGADGDAHVFQPAPADAKKVAAAKVVFVNGLGFEGWMDRLVKSSGTKATMMVVSKGVEAREMEEEGHAHEAGKEAHAGHDHEETDPHAWQSVGNAEIYVANIRDGLIAADPDGKATYEANASAYLEKLKALDTEIKAAVARIPADKRRVITSHDAFGYYGAAYGLEFIAPQGVSTEAEASAKDVARIIRQIKAEKIPAVFLENISDPRLIKRIADETGAKIGGTVFSDALSDDKGPAATYIDMMQNNIREFSAALSS</sequence>
<reference evidence="9" key="1">
    <citation type="journal article" date="2014" name="Int. J. Syst. Evol. Microbiol.">
        <title>Complete genome sequence of Corynebacterium casei LMG S-19264T (=DSM 44701T), isolated from a smear-ripened cheese.</title>
        <authorList>
            <consortium name="US DOE Joint Genome Institute (JGI-PGF)"/>
            <person name="Walter F."/>
            <person name="Albersmeier A."/>
            <person name="Kalinowski J."/>
            <person name="Ruckert C."/>
        </authorList>
    </citation>
    <scope>NUCLEOTIDE SEQUENCE</scope>
    <source>
        <strain evidence="9">VKM B-2789</strain>
    </source>
</reference>
<gene>
    <name evidence="9" type="ORF">GCM10017653_01260</name>
</gene>
<evidence type="ECO:0000256" key="6">
    <source>
        <dbReference type="RuleBase" id="RU003512"/>
    </source>
</evidence>
<evidence type="ECO:0000256" key="8">
    <source>
        <dbReference type="SAM" id="SignalP"/>
    </source>
</evidence>
<feature type="region of interest" description="Disordered" evidence="7">
    <location>
        <begin position="125"/>
        <end position="150"/>
    </location>
</feature>
<evidence type="ECO:0000256" key="4">
    <source>
        <dbReference type="ARBA" id="ARBA00022723"/>
    </source>
</evidence>
<comment type="caution">
    <text evidence="9">The sequence shown here is derived from an EMBL/GenBank/DDBJ whole genome shotgun (WGS) entry which is preliminary data.</text>
</comment>
<dbReference type="SUPFAM" id="SSF53807">
    <property type="entry name" value="Helical backbone' metal receptor"/>
    <property type="match status" value="1"/>
</dbReference>
<dbReference type="InterPro" id="IPR006129">
    <property type="entry name" value="AdhesinB"/>
</dbReference>
<dbReference type="PRINTS" id="PR00690">
    <property type="entry name" value="ADHESNFAMILY"/>
</dbReference>
<dbReference type="PANTHER" id="PTHR42953:SF1">
    <property type="entry name" value="METAL-BINDING PROTEIN HI_0362-RELATED"/>
    <property type="match status" value="1"/>
</dbReference>
<dbReference type="InterPro" id="IPR006128">
    <property type="entry name" value="Lipoprotein_PsaA-like"/>
</dbReference>
<evidence type="ECO:0000313" key="9">
    <source>
        <dbReference type="EMBL" id="GLK82057.1"/>
    </source>
</evidence>
<comment type="subcellular location">
    <subcellularLocation>
        <location evidence="1">Cell envelope</location>
    </subcellularLocation>
</comment>
<dbReference type="InterPro" id="IPR006127">
    <property type="entry name" value="ZnuA-like"/>
</dbReference>
<evidence type="ECO:0000256" key="5">
    <source>
        <dbReference type="ARBA" id="ARBA00022729"/>
    </source>
</evidence>
<dbReference type="PANTHER" id="PTHR42953">
    <property type="entry name" value="HIGH-AFFINITY ZINC UPTAKE SYSTEM PROTEIN ZNUA-RELATED"/>
    <property type="match status" value="1"/>
</dbReference>
<keyword evidence="5 8" id="KW-0732">Signal</keyword>
<dbReference type="EMBL" id="BSFM01000001">
    <property type="protein sequence ID" value="GLK82057.1"/>
    <property type="molecule type" value="Genomic_DNA"/>
</dbReference>
<organism evidence="9 10">
    <name type="scientific">Ancylobacter defluvii</name>
    <dbReference type="NCBI Taxonomy" id="1282440"/>
    <lineage>
        <taxon>Bacteria</taxon>
        <taxon>Pseudomonadati</taxon>
        <taxon>Pseudomonadota</taxon>
        <taxon>Alphaproteobacteria</taxon>
        <taxon>Hyphomicrobiales</taxon>
        <taxon>Xanthobacteraceae</taxon>
        <taxon>Ancylobacter</taxon>
    </lineage>
</organism>
<dbReference type="CDD" id="cd01137">
    <property type="entry name" value="PsaA"/>
    <property type="match status" value="1"/>
</dbReference>
<evidence type="ECO:0000256" key="1">
    <source>
        <dbReference type="ARBA" id="ARBA00004196"/>
    </source>
</evidence>
<dbReference type="GO" id="GO:0030001">
    <property type="term" value="P:metal ion transport"/>
    <property type="evidence" value="ECO:0007669"/>
    <property type="project" value="InterPro"/>
</dbReference>
<dbReference type="GO" id="GO:0046872">
    <property type="term" value="F:metal ion binding"/>
    <property type="evidence" value="ECO:0007669"/>
    <property type="project" value="UniProtKB-KW"/>
</dbReference>
<keyword evidence="4" id="KW-0479">Metal-binding</keyword>
<reference evidence="9" key="2">
    <citation type="submission" date="2023-01" db="EMBL/GenBank/DDBJ databases">
        <authorList>
            <person name="Sun Q."/>
            <person name="Evtushenko L."/>
        </authorList>
    </citation>
    <scope>NUCLEOTIDE SEQUENCE</scope>
    <source>
        <strain evidence="9">VKM B-2789</strain>
    </source>
</reference>
<evidence type="ECO:0000256" key="3">
    <source>
        <dbReference type="ARBA" id="ARBA00022448"/>
    </source>
</evidence>